<keyword evidence="4" id="KW-0472">Membrane</keyword>
<keyword evidence="4" id="KW-1133">Transmembrane helix</keyword>
<name>A0A8S1UZM5_9CILI</name>
<feature type="transmembrane region" description="Helical" evidence="4">
    <location>
        <begin position="844"/>
        <end position="865"/>
    </location>
</feature>
<evidence type="ECO:0000256" key="4">
    <source>
        <dbReference type="SAM" id="Phobius"/>
    </source>
</evidence>
<feature type="transmembrane region" description="Helical" evidence="4">
    <location>
        <begin position="1094"/>
        <end position="1115"/>
    </location>
</feature>
<evidence type="ECO:0000256" key="3">
    <source>
        <dbReference type="ARBA" id="ARBA00023157"/>
    </source>
</evidence>
<dbReference type="OrthoDB" id="282383at2759"/>
<keyword evidence="4" id="KW-0812">Transmembrane</keyword>
<dbReference type="EMBL" id="CAJJDO010000051">
    <property type="protein sequence ID" value="CAD8169663.1"/>
    <property type="molecule type" value="Genomic_DNA"/>
</dbReference>
<evidence type="ECO:0008006" key="8">
    <source>
        <dbReference type="Google" id="ProtNLM"/>
    </source>
</evidence>
<organism evidence="6 7">
    <name type="scientific">Paramecium pentaurelia</name>
    <dbReference type="NCBI Taxonomy" id="43138"/>
    <lineage>
        <taxon>Eukaryota</taxon>
        <taxon>Sar</taxon>
        <taxon>Alveolata</taxon>
        <taxon>Ciliophora</taxon>
        <taxon>Intramacronucleata</taxon>
        <taxon>Oligohymenophorea</taxon>
        <taxon>Peniculida</taxon>
        <taxon>Parameciidae</taxon>
        <taxon>Paramecium</taxon>
    </lineage>
</organism>
<evidence type="ECO:0000256" key="5">
    <source>
        <dbReference type="SAM" id="SignalP"/>
    </source>
</evidence>
<dbReference type="PANTHER" id="PTHR39767:SF2">
    <property type="entry name" value="CHROMOSOME UNDETERMINED SCAFFOLD_1, WHOLE GENOME SHOTGUN SEQUENCE"/>
    <property type="match status" value="1"/>
</dbReference>
<feature type="signal peptide" evidence="5">
    <location>
        <begin position="1"/>
        <end position="15"/>
    </location>
</feature>
<feature type="transmembrane region" description="Helical" evidence="4">
    <location>
        <begin position="1031"/>
        <end position="1052"/>
    </location>
</feature>
<feature type="chain" id="PRO_5035794802" description="Insulin-like growth factor binding protein, N-terminal" evidence="5">
    <location>
        <begin position="16"/>
        <end position="1246"/>
    </location>
</feature>
<evidence type="ECO:0000256" key="2">
    <source>
        <dbReference type="ARBA" id="ARBA00022737"/>
    </source>
</evidence>
<dbReference type="Pfam" id="PF13948">
    <property type="entry name" value="DUF4215"/>
    <property type="match status" value="4"/>
</dbReference>
<feature type="transmembrane region" description="Helical" evidence="4">
    <location>
        <begin position="938"/>
        <end position="955"/>
    </location>
</feature>
<evidence type="ECO:0000256" key="1">
    <source>
        <dbReference type="ARBA" id="ARBA00022729"/>
    </source>
</evidence>
<feature type="transmembrane region" description="Helical" evidence="4">
    <location>
        <begin position="1159"/>
        <end position="1183"/>
    </location>
</feature>
<keyword evidence="3" id="KW-1015">Disulfide bond</keyword>
<sequence>MLWIIFLFNITFEQSLFYSAYTDSTLSIQDSNNTFKLDWQFFGNTTTNIISTCGSSSIIGGYNLFSNGVAATLFIDLQPHYKMKISFSLFIIDTWDNEYFYLYADQDLVFTQKYSNNNGQDEICGQPGSNRKDQIHQIEIEFDHTGLTSFIQLTSNLNDSAHDESWGFRNFRIYIYECPPQCYVCSKVDQQLQCEKWIRAYSIFTQLLENEFQENTLISVINGATTKQLCSQIPMMCGYGVCGRDTIIQMNNLQLPFHTRIKIKLKYLIIDSWESTDYAQILVDGVLRWTSELSLTNQNLYRVCGGGSNDIFVNLELTFPHIQTSTTIQILNTLNQDFSDESFGIRDLTIYTQQSNCGDQIIQENEECDDGNLVPFDGCFSCLYSCVDGCEICEKGNCLRCGQGWILQRQIQKCQRIDIPIIQFKLKEDKCNDKQNDIQMNQIRRDCETMDYSSLVVCEEDILNKCQPQCKICIQSVCYQCQVGQNLIMGQCYELLKNSIQLEDLSKQEFICDFNCEDCRNGICYQCYEKFQILDNQCVGICGDQIIQLNEECDDGNNVEFDGCFCCRYSCPQDCSFCQNGICIDKCQQGYYFIDNSCQTICGDSIIVGFEQCEDENNIQYDGCYQCRYSCPLFCNDCLNGYCYNCDQGFILSSNICIGVCGDGLLSIQEQCDDGNQIDGDGCSKKCQLETNWICNKNGDCAYVEYPIPIIEYYKQENQFQYVKMTFSQLVQQNLNLQYKDTIQLRILDLNQNLFNIIILETQPAQFQILQRVEYIFQIEIMSNQQNHPILEVLLTEQLYNENLAPLLYLLDNFQLNQPNHISEEEIITSKTFQNINEYSVNSLFAIQGILFLLLGNFFSFWVILDALQQQSYLKYINVQYPQTLIIYFESSDAVSMQSILNKLPRFKYNSTLLKFPFQKSYGKFEYYNINANIMEGLILEVLIFGSLLIGYLSTLFTINILKYLEINLFLQQWPKFILFIQKLKRKLHSKLKLFDDNSIKRTLLACSWDLIFIAFLELQVQHDFESSRAYIRLTIALVILMIIILVILQQIHGLRSWQKQNFIQFWEQQKEMFNLIKKILSLYIIIYNQQNQILQTLVLTLINTFYLFFIIYCQSKNGFQEYIKNIITEISLIIFTASTSLNWNIVSSYFSYQQRITISWVQMSVLVSVLVIFLFIEIYNLISIIIQTVNKIISFNRNQSNQSKLNELQNLNQVKVNPIKKQSNLNKVQNQQQPVINQRMFIVCQ</sequence>
<protein>
    <recommendedName>
        <fullName evidence="8">Insulin-like growth factor binding protein, N-terminal</fullName>
    </recommendedName>
</protein>
<keyword evidence="7" id="KW-1185">Reference proteome</keyword>
<dbReference type="Proteomes" id="UP000689195">
    <property type="component" value="Unassembled WGS sequence"/>
</dbReference>
<dbReference type="PANTHER" id="PTHR39767">
    <property type="entry name" value="CALCIUM/CALMODULIN-BINDING MEMBRANE PROTEIN PCM4-RELATED"/>
    <property type="match status" value="1"/>
</dbReference>
<dbReference type="NCBIfam" id="TIGR02232">
    <property type="entry name" value="myxo_disulf_rpt"/>
    <property type="match status" value="3"/>
</dbReference>
<reference evidence="6" key="1">
    <citation type="submission" date="2021-01" db="EMBL/GenBank/DDBJ databases">
        <authorList>
            <consortium name="Genoscope - CEA"/>
            <person name="William W."/>
        </authorList>
    </citation>
    <scope>NUCLEOTIDE SEQUENCE</scope>
</reference>
<dbReference type="AlphaFoldDB" id="A0A8S1UZM5"/>
<comment type="caution">
    <text evidence="6">The sequence shown here is derived from an EMBL/GenBank/DDBJ whole genome shotgun (WGS) entry which is preliminary data.</text>
</comment>
<gene>
    <name evidence="6" type="ORF">PPENT_87.1.T0510184</name>
</gene>
<keyword evidence="1 5" id="KW-0732">Signal</keyword>
<evidence type="ECO:0000313" key="6">
    <source>
        <dbReference type="EMBL" id="CAD8169663.1"/>
    </source>
</evidence>
<evidence type="ECO:0000313" key="7">
    <source>
        <dbReference type="Proteomes" id="UP000689195"/>
    </source>
</evidence>
<dbReference type="InterPro" id="IPR011936">
    <property type="entry name" value="Myxo_disulph_rpt"/>
</dbReference>
<proteinExistence type="predicted"/>
<keyword evidence="2" id="KW-0677">Repeat</keyword>
<accession>A0A8S1UZM5</accession>
<feature type="transmembrane region" description="Helical" evidence="4">
    <location>
        <begin position="1127"/>
        <end position="1147"/>
    </location>
</feature>